<evidence type="ECO:0000313" key="2">
    <source>
        <dbReference type="EMBL" id="MBB5868031.1"/>
    </source>
</evidence>
<evidence type="ECO:0000259" key="1">
    <source>
        <dbReference type="SMART" id="SM00418"/>
    </source>
</evidence>
<dbReference type="EMBL" id="JACHMN010000002">
    <property type="protein sequence ID" value="MBB5868031.1"/>
    <property type="molecule type" value="Genomic_DNA"/>
</dbReference>
<dbReference type="Proteomes" id="UP000587527">
    <property type="component" value="Unassembled WGS sequence"/>
</dbReference>
<proteinExistence type="predicted"/>
<dbReference type="Gene3D" id="1.10.10.10">
    <property type="entry name" value="Winged helix-like DNA-binding domain superfamily/Winged helix DNA-binding domain"/>
    <property type="match status" value="1"/>
</dbReference>
<name>A0A841BME9_9ACTN</name>
<dbReference type="GO" id="GO:0003677">
    <property type="term" value="F:DNA binding"/>
    <property type="evidence" value="ECO:0007669"/>
    <property type="project" value="UniProtKB-KW"/>
</dbReference>
<dbReference type="RefSeq" id="WP_184833662.1">
    <property type="nucleotide sequence ID" value="NZ_JACHMN010000002.1"/>
</dbReference>
<feature type="domain" description="HTH arsR-type" evidence="1">
    <location>
        <begin position="255"/>
        <end position="330"/>
    </location>
</feature>
<dbReference type="CDD" id="cd00090">
    <property type="entry name" value="HTH_ARSR"/>
    <property type="match status" value="1"/>
</dbReference>
<keyword evidence="3" id="KW-1185">Reference proteome</keyword>
<dbReference type="SMART" id="SM00418">
    <property type="entry name" value="HTH_ARSR"/>
    <property type="match status" value="1"/>
</dbReference>
<dbReference type="InterPro" id="IPR011991">
    <property type="entry name" value="ArsR-like_HTH"/>
</dbReference>
<dbReference type="AlphaFoldDB" id="A0A841BME9"/>
<dbReference type="Pfam" id="PF12840">
    <property type="entry name" value="HTH_20"/>
    <property type="match status" value="1"/>
</dbReference>
<comment type="caution">
    <text evidence="2">The sequence shown here is derived from an EMBL/GenBank/DDBJ whole genome shotgun (WGS) entry which is preliminary data.</text>
</comment>
<evidence type="ECO:0000313" key="3">
    <source>
        <dbReference type="Proteomes" id="UP000587527"/>
    </source>
</evidence>
<gene>
    <name evidence="2" type="ORF">F4553_001410</name>
</gene>
<keyword evidence="2" id="KW-0238">DNA-binding</keyword>
<protein>
    <submittedName>
        <fullName evidence="2">DNA-binding transcriptional ArsR family regulator</fullName>
    </submittedName>
</protein>
<sequence>MLRIHFTGADLAHTRIAVGPDPMWELSLSAHQLRLRGSNPFLDGWKRQVVHRLHPSGPLRARVALTLAVTPPRGYFPDFLTPFESIEGFHAGLEAVLSTPSARLNHELSMLDVGDRSQTPVIDDLRRSQPTAIAALGASMRDYHETAIAPSWDTITAAVEADRSRRVRDLADGGWAKLLNNLHPSASFKGDTLEVGRWGYETDRDLHLAGRGLLIIPSYFKEQRQLMVLADGDLPPVLLYPIDLSARLAVQAGHDSLVALIGRTRADVLEATLLSETTSAIAQRVQISLPAASKHLSVLRSAGLVNSTREQNAVRHSITPLGEKLLAGSD</sequence>
<dbReference type="InterPro" id="IPR001845">
    <property type="entry name" value="HTH_ArsR_DNA-bd_dom"/>
</dbReference>
<organism evidence="2 3">
    <name type="scientific">Allocatelliglobosispora scoriae</name>
    <dbReference type="NCBI Taxonomy" id="643052"/>
    <lineage>
        <taxon>Bacteria</taxon>
        <taxon>Bacillati</taxon>
        <taxon>Actinomycetota</taxon>
        <taxon>Actinomycetes</taxon>
        <taxon>Micromonosporales</taxon>
        <taxon>Micromonosporaceae</taxon>
        <taxon>Allocatelliglobosispora</taxon>
    </lineage>
</organism>
<dbReference type="SUPFAM" id="SSF46785">
    <property type="entry name" value="Winged helix' DNA-binding domain"/>
    <property type="match status" value="1"/>
</dbReference>
<reference evidence="2 3" key="1">
    <citation type="submission" date="2020-08" db="EMBL/GenBank/DDBJ databases">
        <title>Sequencing the genomes of 1000 actinobacteria strains.</title>
        <authorList>
            <person name="Klenk H.-P."/>
        </authorList>
    </citation>
    <scope>NUCLEOTIDE SEQUENCE [LARGE SCALE GENOMIC DNA]</scope>
    <source>
        <strain evidence="2 3">DSM 45362</strain>
    </source>
</reference>
<dbReference type="InterPro" id="IPR036388">
    <property type="entry name" value="WH-like_DNA-bd_sf"/>
</dbReference>
<dbReference type="InterPro" id="IPR036390">
    <property type="entry name" value="WH_DNA-bd_sf"/>
</dbReference>
<accession>A0A841BME9</accession>
<dbReference type="GO" id="GO:0003700">
    <property type="term" value="F:DNA-binding transcription factor activity"/>
    <property type="evidence" value="ECO:0007669"/>
    <property type="project" value="InterPro"/>
</dbReference>